<reference evidence="2 3" key="1">
    <citation type="submission" date="2019-05" db="EMBL/GenBank/DDBJ databases">
        <title>Another draft genome of Portunus trituberculatus and its Hox gene families provides insights of decapod evolution.</title>
        <authorList>
            <person name="Jeong J.-H."/>
            <person name="Song I."/>
            <person name="Kim S."/>
            <person name="Choi T."/>
            <person name="Kim D."/>
            <person name="Ryu S."/>
            <person name="Kim W."/>
        </authorList>
    </citation>
    <scope>NUCLEOTIDE SEQUENCE [LARGE SCALE GENOMIC DNA]</scope>
    <source>
        <tissue evidence="2">Muscle</tissue>
    </source>
</reference>
<proteinExistence type="predicted"/>
<dbReference type="AlphaFoldDB" id="A0A5B7IZ33"/>
<dbReference type="Proteomes" id="UP000324222">
    <property type="component" value="Unassembled WGS sequence"/>
</dbReference>
<protein>
    <submittedName>
        <fullName evidence="2">Uncharacterized protein</fullName>
    </submittedName>
</protein>
<comment type="caution">
    <text evidence="2">The sequence shown here is derived from an EMBL/GenBank/DDBJ whole genome shotgun (WGS) entry which is preliminary data.</text>
</comment>
<accession>A0A5B7IZ33</accession>
<feature type="compositionally biased region" description="Basic and acidic residues" evidence="1">
    <location>
        <begin position="1"/>
        <end position="15"/>
    </location>
</feature>
<feature type="region of interest" description="Disordered" evidence="1">
    <location>
        <begin position="1"/>
        <end position="26"/>
    </location>
</feature>
<evidence type="ECO:0000313" key="2">
    <source>
        <dbReference type="EMBL" id="MPC87559.1"/>
    </source>
</evidence>
<organism evidence="2 3">
    <name type="scientific">Portunus trituberculatus</name>
    <name type="common">Swimming crab</name>
    <name type="synonym">Neptunus trituberculatus</name>
    <dbReference type="NCBI Taxonomy" id="210409"/>
    <lineage>
        <taxon>Eukaryota</taxon>
        <taxon>Metazoa</taxon>
        <taxon>Ecdysozoa</taxon>
        <taxon>Arthropoda</taxon>
        <taxon>Crustacea</taxon>
        <taxon>Multicrustacea</taxon>
        <taxon>Malacostraca</taxon>
        <taxon>Eumalacostraca</taxon>
        <taxon>Eucarida</taxon>
        <taxon>Decapoda</taxon>
        <taxon>Pleocyemata</taxon>
        <taxon>Brachyura</taxon>
        <taxon>Eubrachyura</taxon>
        <taxon>Portunoidea</taxon>
        <taxon>Portunidae</taxon>
        <taxon>Portuninae</taxon>
        <taxon>Portunus</taxon>
    </lineage>
</organism>
<evidence type="ECO:0000256" key="1">
    <source>
        <dbReference type="SAM" id="MobiDB-lite"/>
    </source>
</evidence>
<name>A0A5B7IZ33_PORTR</name>
<sequence>MWSIFEKSRRKDRASPRIPLPAAAAAQHNTRSHSVANVLPYTVLSTDRGMCGAQILLQTDTHQPLHSPRPLSVLFPSRRLASPCTVL</sequence>
<evidence type="ECO:0000313" key="3">
    <source>
        <dbReference type="Proteomes" id="UP000324222"/>
    </source>
</evidence>
<gene>
    <name evidence="2" type="ORF">E2C01_082425</name>
</gene>
<dbReference type="EMBL" id="VSRR010074865">
    <property type="protein sequence ID" value="MPC87559.1"/>
    <property type="molecule type" value="Genomic_DNA"/>
</dbReference>
<keyword evidence="3" id="KW-1185">Reference proteome</keyword>